<dbReference type="PANTHER" id="PTHR21008:SF0">
    <property type="entry name" value="S-ADENOSYLMETHIONINE SENSOR UPSTREAM OF MTORC1"/>
    <property type="match status" value="1"/>
</dbReference>
<dbReference type="OrthoDB" id="5954793at2759"/>
<dbReference type="AlphaFoldDB" id="C1EGJ3"/>
<dbReference type="GeneID" id="8249010"/>
<feature type="region of interest" description="Disordered" evidence="4">
    <location>
        <begin position="82"/>
        <end position="135"/>
    </location>
</feature>
<dbReference type="GO" id="GO:1904262">
    <property type="term" value="P:negative regulation of TORC1 signaling"/>
    <property type="evidence" value="ECO:0007669"/>
    <property type="project" value="TreeGrafter"/>
</dbReference>
<keyword evidence="2" id="KW-0808">Transferase</keyword>
<dbReference type="InterPro" id="IPR029063">
    <property type="entry name" value="SAM-dependent_MTases_sf"/>
</dbReference>
<dbReference type="Pfam" id="PF11968">
    <property type="entry name" value="Bmt2"/>
    <property type="match status" value="1"/>
</dbReference>
<evidence type="ECO:0000256" key="2">
    <source>
        <dbReference type="ARBA" id="ARBA00022679"/>
    </source>
</evidence>
<evidence type="ECO:0000313" key="6">
    <source>
        <dbReference type="Proteomes" id="UP000002009"/>
    </source>
</evidence>
<dbReference type="InterPro" id="IPR021867">
    <property type="entry name" value="Bmt2/SAMTOR"/>
</dbReference>
<feature type="region of interest" description="Disordered" evidence="4">
    <location>
        <begin position="496"/>
        <end position="519"/>
    </location>
</feature>
<dbReference type="GO" id="GO:0032259">
    <property type="term" value="P:methylation"/>
    <property type="evidence" value="ECO:0007669"/>
    <property type="project" value="UniProtKB-KW"/>
</dbReference>
<dbReference type="KEGG" id="mis:MICPUN_63892"/>
<dbReference type="Gene3D" id="3.40.50.150">
    <property type="entry name" value="Vaccinia Virus protein VP39"/>
    <property type="match status" value="1"/>
</dbReference>
<keyword evidence="1" id="KW-0489">Methyltransferase</keyword>
<accession>C1EGJ3</accession>
<dbReference type="OMA" id="EVGNRAW"/>
<feature type="compositionally biased region" description="Basic and acidic residues" evidence="4">
    <location>
        <begin position="90"/>
        <end position="99"/>
    </location>
</feature>
<gene>
    <name evidence="5" type="ORF">MICPUN_63892</name>
</gene>
<evidence type="ECO:0000256" key="1">
    <source>
        <dbReference type="ARBA" id="ARBA00022603"/>
    </source>
</evidence>
<evidence type="ECO:0000313" key="5">
    <source>
        <dbReference type="EMBL" id="ACO67134.1"/>
    </source>
</evidence>
<feature type="region of interest" description="Disordered" evidence="4">
    <location>
        <begin position="32"/>
        <end position="61"/>
    </location>
</feature>
<name>C1EGJ3_MICCC</name>
<dbReference type="PANTHER" id="PTHR21008">
    <property type="entry name" value="S-ADENOSYLMETHIONINE SENSOR UPSTREAM OF MTORC1-RELATED"/>
    <property type="match status" value="1"/>
</dbReference>
<evidence type="ECO:0000256" key="4">
    <source>
        <dbReference type="SAM" id="MobiDB-lite"/>
    </source>
</evidence>
<proteinExistence type="predicted"/>
<keyword evidence="3" id="KW-0949">S-adenosyl-L-methionine</keyword>
<dbReference type="RefSeq" id="XP_002505876.1">
    <property type="nucleotide sequence ID" value="XM_002505830.1"/>
</dbReference>
<dbReference type="Proteomes" id="UP000002009">
    <property type="component" value="Chromosome 14"/>
</dbReference>
<dbReference type="SUPFAM" id="SSF53335">
    <property type="entry name" value="S-adenosyl-L-methionine-dependent methyltransferases"/>
    <property type="match status" value="1"/>
</dbReference>
<dbReference type="eggNOG" id="ENOG502QRK4">
    <property type="taxonomic scope" value="Eukaryota"/>
</dbReference>
<feature type="compositionally biased region" description="Pro residues" evidence="4">
    <location>
        <begin position="205"/>
        <end position="216"/>
    </location>
</feature>
<organism evidence="5 6">
    <name type="scientific">Micromonas commoda (strain RCC299 / NOUM17 / CCMP2709)</name>
    <name type="common">Picoplanktonic green alga</name>
    <dbReference type="NCBI Taxonomy" id="296587"/>
    <lineage>
        <taxon>Eukaryota</taxon>
        <taxon>Viridiplantae</taxon>
        <taxon>Chlorophyta</taxon>
        <taxon>Mamiellophyceae</taxon>
        <taxon>Mamiellales</taxon>
        <taxon>Mamiellaceae</taxon>
        <taxon>Micromonas</taxon>
    </lineage>
</organism>
<keyword evidence="6" id="KW-1185">Reference proteome</keyword>
<dbReference type="EMBL" id="CP001332">
    <property type="protein sequence ID" value="ACO67134.1"/>
    <property type="molecule type" value="Genomic_DNA"/>
</dbReference>
<dbReference type="InParanoid" id="C1EGJ3"/>
<dbReference type="GO" id="GO:0008168">
    <property type="term" value="F:methyltransferase activity"/>
    <property type="evidence" value="ECO:0007669"/>
    <property type="project" value="UniProtKB-KW"/>
</dbReference>
<reference evidence="5 6" key="1">
    <citation type="journal article" date="2009" name="Science">
        <title>Green evolution and dynamic adaptations revealed by genomes of the marine picoeukaryotes Micromonas.</title>
        <authorList>
            <person name="Worden A.Z."/>
            <person name="Lee J.H."/>
            <person name="Mock T."/>
            <person name="Rouze P."/>
            <person name="Simmons M.P."/>
            <person name="Aerts A.L."/>
            <person name="Allen A.E."/>
            <person name="Cuvelier M.L."/>
            <person name="Derelle E."/>
            <person name="Everett M.V."/>
            <person name="Foulon E."/>
            <person name="Grimwood J."/>
            <person name="Gundlach H."/>
            <person name="Henrissat B."/>
            <person name="Napoli C."/>
            <person name="McDonald S.M."/>
            <person name="Parker M.S."/>
            <person name="Rombauts S."/>
            <person name="Salamov A."/>
            <person name="Von Dassow P."/>
            <person name="Badger J.H."/>
            <person name="Coutinho P.M."/>
            <person name="Demir E."/>
            <person name="Dubchak I."/>
            <person name="Gentemann C."/>
            <person name="Eikrem W."/>
            <person name="Gready J.E."/>
            <person name="John U."/>
            <person name="Lanier W."/>
            <person name="Lindquist E.A."/>
            <person name="Lucas S."/>
            <person name="Mayer K.F."/>
            <person name="Moreau H."/>
            <person name="Not F."/>
            <person name="Otillar R."/>
            <person name="Panaud O."/>
            <person name="Pangilinan J."/>
            <person name="Paulsen I."/>
            <person name="Piegu B."/>
            <person name="Poliakov A."/>
            <person name="Robbens S."/>
            <person name="Schmutz J."/>
            <person name="Toulza E."/>
            <person name="Wyss T."/>
            <person name="Zelensky A."/>
            <person name="Zhou K."/>
            <person name="Armbrust E.V."/>
            <person name="Bhattacharya D."/>
            <person name="Goodenough U.W."/>
            <person name="Van de Peer Y."/>
            <person name="Grigoriev I.V."/>
        </authorList>
    </citation>
    <scope>NUCLEOTIDE SEQUENCE [LARGE SCALE GENOMIC DNA]</scope>
    <source>
        <strain evidence="6">RCC299 / NOUM17</strain>
    </source>
</reference>
<dbReference type="STRING" id="296587.C1EGJ3"/>
<sequence length="519" mass="55875">MAEGSDDPFPEGLLAHAELQLRRAYEHSAFERAREVADRTGGGGAASTSDGPADVAALDPPSPNDGIVAALDALRRIAVESAARAGAHANEGKDDAADAKRRRKGEAGTAEAGGSDGGGDATRRGRHRHLAKSAPARFNRDVRSLTTALRGDWTTAYELIVARTIDASRAVARAESHAARSAWRRETIVSRHRELRATVAASGSRPPPGESPPGESPPVSDADARWRLAVSSGGLEAYAEAAEEVGNRAWVVDALRWCAGTAMDFILGGGAESFAVRSARRSHYESLGTRMSDEEEATMRAALRDRWHRRAPVRGDSPVGGDSLTGDKPTLIDVGSCWDYFRRHEDVFDVLALDLEPRRPTVLRCDFLNVRIGDPGLEDADVDAGVDADVDGALRFLPRNAAGAVVMSLVLSYVPTPRQRGEMVRRAREVLMDDGRGVLLIVTPHSTDKGHCAHKALPVLKEWRASIESMGFERVKYERARSVHCLAFRTVGEGPGTKKAGEAPPVRIAFDGPDWETKS</sequence>
<feature type="region of interest" description="Disordered" evidence="4">
    <location>
        <begin position="197"/>
        <end position="221"/>
    </location>
</feature>
<protein>
    <submittedName>
        <fullName evidence="5">Uncharacterized protein</fullName>
    </submittedName>
</protein>
<evidence type="ECO:0000256" key="3">
    <source>
        <dbReference type="ARBA" id="ARBA00022691"/>
    </source>
</evidence>